<dbReference type="AlphaFoldDB" id="A0A2V0QWF0"/>
<sequence>MPWTRLGIYLFPRRYRWAQGGRAIGLLRYGQSSLISNCVFACWGFNQSESMEARPANVDASSWIVPMSPVTPASSTPPVSWGGA</sequence>
<proteinExistence type="predicted"/>
<organism evidence="1 2">
    <name type="scientific">Pseudomonas syringae pv. actinidiae</name>
    <dbReference type="NCBI Taxonomy" id="103796"/>
    <lineage>
        <taxon>Bacteria</taxon>
        <taxon>Pseudomonadati</taxon>
        <taxon>Pseudomonadota</taxon>
        <taxon>Gammaproteobacteria</taxon>
        <taxon>Pseudomonadales</taxon>
        <taxon>Pseudomonadaceae</taxon>
        <taxon>Pseudomonas</taxon>
        <taxon>Pseudomonas syringae</taxon>
    </lineage>
</organism>
<reference evidence="1 2" key="1">
    <citation type="submission" date="2018-04" db="EMBL/GenBank/DDBJ databases">
        <title>Draft genome sequence of Pseudomonas syringae pv. actinidiae biovar 1 strains isolated from kiwifruit in Kagawa prefecture.</title>
        <authorList>
            <person name="Tabuchi M."/>
            <person name="Saito M."/>
            <person name="Fujiwara S."/>
            <person name="Sasa N."/>
            <person name="Akimitsu K."/>
            <person name="Gomi K."/>
            <person name="Konishi-Sugita S."/>
            <person name="Hamano K."/>
            <person name="Kataoka I."/>
        </authorList>
    </citation>
    <scope>NUCLEOTIDE SEQUENCE [LARGE SCALE GENOMIC DNA]</scope>
    <source>
        <strain evidence="1 2">MAFF212206</strain>
    </source>
</reference>
<comment type="caution">
    <text evidence="1">The sequence shown here is derived from an EMBL/GenBank/DDBJ whole genome shotgun (WGS) entry which is preliminary data.</text>
</comment>
<name>A0A2V0QWF0_PSESF</name>
<accession>A0A2V0QWF0</accession>
<evidence type="ECO:0000313" key="2">
    <source>
        <dbReference type="Proteomes" id="UP000247480"/>
    </source>
</evidence>
<dbReference type="Proteomes" id="UP000247480">
    <property type="component" value="Unassembled WGS sequence"/>
</dbReference>
<protein>
    <submittedName>
        <fullName evidence="1">Uncharacterized protein</fullName>
    </submittedName>
</protein>
<gene>
    <name evidence="1" type="ORF">KPSA1_06426</name>
</gene>
<evidence type="ECO:0000313" key="1">
    <source>
        <dbReference type="EMBL" id="GBH12950.1"/>
    </source>
</evidence>
<dbReference type="EMBL" id="BGJZ01000329">
    <property type="protein sequence ID" value="GBH12950.1"/>
    <property type="molecule type" value="Genomic_DNA"/>
</dbReference>